<proteinExistence type="predicted"/>
<reference evidence="1" key="1">
    <citation type="submission" date="2022-04" db="EMBL/GenBank/DDBJ databases">
        <title>Genome of the entomopathogenic fungus Entomophthora muscae.</title>
        <authorList>
            <person name="Elya C."/>
            <person name="Lovett B.R."/>
            <person name="Lee E."/>
            <person name="Macias A.M."/>
            <person name="Hajek A.E."/>
            <person name="De Bivort B.L."/>
            <person name="Kasson M.T."/>
            <person name="De Fine Licht H.H."/>
            <person name="Stajich J.E."/>
        </authorList>
    </citation>
    <scope>NUCLEOTIDE SEQUENCE</scope>
    <source>
        <strain evidence="1">Berkeley</strain>
    </source>
</reference>
<keyword evidence="2" id="KW-1185">Reference proteome</keyword>
<dbReference type="Proteomes" id="UP001165960">
    <property type="component" value="Unassembled WGS sequence"/>
</dbReference>
<protein>
    <submittedName>
        <fullName evidence="1">Uncharacterized protein</fullName>
    </submittedName>
</protein>
<sequence length="333" mass="38542">MKSKLILKLATESQIQKTWENTCHEWGRGVSVQEYFERETLLRSCPFTSSNLAVWVLVPEDDIDTLNLLSHLELISRPAYVKLKQLVTEKIYTILSVFTPPEQRKKGYGTLMLEKLCDIMRLDAVGAILFSDIGKFYERFNFKAFPSFHTIIFASKLESPLSDVELIDEEGLKETSVLDCKLIESELDEDALTIEPNFDTYYWHIQRSRFYAKIHGQALPEIFGVKCIQDDHYNSSLQFIIWVNDYTQKKLVILRHRLGDKAPSLLKAAQAYAHSSGMESLIGWNLDKTLFGKTGVYDKIKVVERTHDSLPYLLDFKGGRHLEWENVQKYTWA</sequence>
<gene>
    <name evidence="1" type="ORF">DSO57_1025093</name>
</gene>
<evidence type="ECO:0000313" key="1">
    <source>
        <dbReference type="EMBL" id="KAJ9064943.1"/>
    </source>
</evidence>
<accession>A0ACC2SRD9</accession>
<comment type="caution">
    <text evidence="1">The sequence shown here is derived from an EMBL/GenBank/DDBJ whole genome shotgun (WGS) entry which is preliminary data.</text>
</comment>
<organism evidence="1 2">
    <name type="scientific">Entomophthora muscae</name>
    <dbReference type="NCBI Taxonomy" id="34485"/>
    <lineage>
        <taxon>Eukaryota</taxon>
        <taxon>Fungi</taxon>
        <taxon>Fungi incertae sedis</taxon>
        <taxon>Zoopagomycota</taxon>
        <taxon>Entomophthoromycotina</taxon>
        <taxon>Entomophthoromycetes</taxon>
        <taxon>Entomophthorales</taxon>
        <taxon>Entomophthoraceae</taxon>
        <taxon>Entomophthora</taxon>
    </lineage>
</organism>
<name>A0ACC2SRD9_9FUNG</name>
<evidence type="ECO:0000313" key="2">
    <source>
        <dbReference type="Proteomes" id="UP001165960"/>
    </source>
</evidence>
<dbReference type="EMBL" id="QTSX02004399">
    <property type="protein sequence ID" value="KAJ9064943.1"/>
    <property type="molecule type" value="Genomic_DNA"/>
</dbReference>